<dbReference type="GO" id="GO:0003824">
    <property type="term" value="F:catalytic activity"/>
    <property type="evidence" value="ECO:0007669"/>
    <property type="project" value="InterPro"/>
</dbReference>
<feature type="domain" description="HIT" evidence="4">
    <location>
        <begin position="5"/>
        <end position="113"/>
    </location>
</feature>
<dbReference type="PROSITE" id="PS51084">
    <property type="entry name" value="HIT_2"/>
    <property type="match status" value="1"/>
</dbReference>
<dbReference type="InterPro" id="IPR019808">
    <property type="entry name" value="Histidine_triad_CS"/>
</dbReference>
<evidence type="ECO:0000256" key="1">
    <source>
        <dbReference type="PIRSR" id="PIRSR601310-1"/>
    </source>
</evidence>
<dbReference type="InterPro" id="IPR011146">
    <property type="entry name" value="HIT-like"/>
</dbReference>
<gene>
    <name evidence="5" type="ORF">HKN21_03620</name>
</gene>
<dbReference type="EMBL" id="JABDJR010000136">
    <property type="protein sequence ID" value="NNF05824.1"/>
    <property type="molecule type" value="Genomic_DNA"/>
</dbReference>
<dbReference type="InterPro" id="IPR039384">
    <property type="entry name" value="HINT"/>
</dbReference>
<dbReference type="SUPFAM" id="SSF54197">
    <property type="entry name" value="HIT-like"/>
    <property type="match status" value="1"/>
</dbReference>
<feature type="short sequence motif" description="Histidine triad motif" evidence="2 3">
    <location>
        <begin position="97"/>
        <end position="101"/>
    </location>
</feature>
<dbReference type="Proteomes" id="UP000547674">
    <property type="component" value="Unassembled WGS sequence"/>
</dbReference>
<protein>
    <submittedName>
        <fullName evidence="5">HIT family protein</fullName>
    </submittedName>
</protein>
<dbReference type="CDD" id="cd01277">
    <property type="entry name" value="HINT_subgroup"/>
    <property type="match status" value="1"/>
</dbReference>
<evidence type="ECO:0000256" key="2">
    <source>
        <dbReference type="PIRSR" id="PIRSR601310-3"/>
    </source>
</evidence>
<accession>A0A7Y2H197</accession>
<dbReference type="PANTHER" id="PTHR46648">
    <property type="entry name" value="HIT FAMILY PROTEIN 1"/>
    <property type="match status" value="1"/>
</dbReference>
<dbReference type="InterPro" id="IPR036265">
    <property type="entry name" value="HIT-like_sf"/>
</dbReference>
<feature type="active site" description="Tele-AMP-histidine intermediate" evidence="1">
    <location>
        <position position="99"/>
    </location>
</feature>
<dbReference type="AlphaFoldDB" id="A0A7Y2H197"/>
<organism evidence="5 6">
    <name type="scientific">Eiseniibacteriota bacterium</name>
    <dbReference type="NCBI Taxonomy" id="2212470"/>
    <lineage>
        <taxon>Bacteria</taxon>
        <taxon>Candidatus Eiseniibacteriota</taxon>
    </lineage>
</organism>
<comment type="caution">
    <text evidence="5">The sequence shown here is derived from an EMBL/GenBank/DDBJ whole genome shotgun (WGS) entry which is preliminary data.</text>
</comment>
<sequence>MSDTIFTKIIKGEIPCHKVYENDLVFAFLDISPLSRGHVLVIPKEPAATLDQLSAESAGALGEALPALCRAVMKATGATAYNILQNNGAEAHQAVFHVHFHIIPKVETGEGLGIVWNTKSLESGETLAASIREHL</sequence>
<evidence type="ECO:0000313" key="5">
    <source>
        <dbReference type="EMBL" id="NNF05824.1"/>
    </source>
</evidence>
<dbReference type="PRINTS" id="PR00332">
    <property type="entry name" value="HISTRIAD"/>
</dbReference>
<dbReference type="InterPro" id="IPR001310">
    <property type="entry name" value="Histidine_triad_HIT"/>
</dbReference>
<evidence type="ECO:0000256" key="3">
    <source>
        <dbReference type="PROSITE-ProRule" id="PRU00464"/>
    </source>
</evidence>
<dbReference type="GO" id="GO:0009117">
    <property type="term" value="P:nucleotide metabolic process"/>
    <property type="evidence" value="ECO:0007669"/>
    <property type="project" value="TreeGrafter"/>
</dbReference>
<dbReference type="PANTHER" id="PTHR46648:SF1">
    <property type="entry name" value="ADENOSINE 5'-MONOPHOSPHORAMIDASE HNT1"/>
    <property type="match status" value="1"/>
</dbReference>
<dbReference type="Gene3D" id="3.30.428.10">
    <property type="entry name" value="HIT-like"/>
    <property type="match status" value="1"/>
</dbReference>
<proteinExistence type="predicted"/>
<name>A0A7Y2H197_UNCEI</name>
<evidence type="ECO:0000259" key="4">
    <source>
        <dbReference type="PROSITE" id="PS51084"/>
    </source>
</evidence>
<dbReference type="PROSITE" id="PS00892">
    <property type="entry name" value="HIT_1"/>
    <property type="match status" value="1"/>
</dbReference>
<evidence type="ECO:0000313" key="6">
    <source>
        <dbReference type="Proteomes" id="UP000547674"/>
    </source>
</evidence>
<dbReference type="Pfam" id="PF01230">
    <property type="entry name" value="HIT"/>
    <property type="match status" value="1"/>
</dbReference>
<reference evidence="5 6" key="1">
    <citation type="submission" date="2020-03" db="EMBL/GenBank/DDBJ databases">
        <title>Metabolic flexibility allows generalist bacteria to become dominant in a frequently disturbed ecosystem.</title>
        <authorList>
            <person name="Chen Y.-J."/>
            <person name="Leung P.M."/>
            <person name="Bay S.K."/>
            <person name="Hugenholtz P."/>
            <person name="Kessler A.J."/>
            <person name="Shelley G."/>
            <person name="Waite D.W."/>
            <person name="Cook P.L."/>
            <person name="Greening C."/>
        </authorList>
    </citation>
    <scope>NUCLEOTIDE SEQUENCE [LARGE SCALE GENOMIC DNA]</scope>
    <source>
        <strain evidence="5">SS_bin_28</strain>
    </source>
</reference>